<evidence type="ECO:0008006" key="3">
    <source>
        <dbReference type="Google" id="ProtNLM"/>
    </source>
</evidence>
<dbReference type="AlphaFoldDB" id="A0A837KVS1"/>
<organism evidence="1 2">
    <name type="scientific">Streptococcus agalactiae</name>
    <dbReference type="NCBI Taxonomy" id="1311"/>
    <lineage>
        <taxon>Bacteria</taxon>
        <taxon>Bacillati</taxon>
        <taxon>Bacillota</taxon>
        <taxon>Bacilli</taxon>
        <taxon>Lactobacillales</taxon>
        <taxon>Streptococcaceae</taxon>
        <taxon>Streptococcus</taxon>
    </lineage>
</organism>
<evidence type="ECO:0000313" key="1">
    <source>
        <dbReference type="EMBL" id="KLL34820.1"/>
    </source>
</evidence>
<sequence>MTKNELNEIIDSCFIHLTVMKQHYTKPRNYSLDVIEQGNLDQINDLLNDITNGIELGGFNELEARYFYEDTEVLWDEVSQTFVS</sequence>
<evidence type="ECO:0000313" key="2">
    <source>
        <dbReference type="Proteomes" id="UP000035346"/>
    </source>
</evidence>
<dbReference type="RefSeq" id="WP_000164557.1">
    <property type="nucleotide sequence ID" value="NZ_JAIWPA010000038.1"/>
</dbReference>
<proteinExistence type="predicted"/>
<gene>
    <name evidence="1" type="ORF">WA04_12065</name>
</gene>
<name>A0A837KVS1_STRAG</name>
<protein>
    <recommendedName>
        <fullName evidence="3">Phage protein</fullName>
    </recommendedName>
</protein>
<comment type="caution">
    <text evidence="1">The sequence shown here is derived from an EMBL/GenBank/DDBJ whole genome shotgun (WGS) entry which is preliminary data.</text>
</comment>
<dbReference type="Proteomes" id="UP000035346">
    <property type="component" value="Unassembled WGS sequence"/>
</dbReference>
<reference evidence="1 2" key="1">
    <citation type="journal article" date="2015" name="PLoS ONE">
        <title>Genomic analysis reveals the molecular basis for capsule loss in the group B streptococcus population.</title>
        <authorList>
            <consortium name="DEVANI Consortium"/>
            <person name="Rosini R."/>
            <person name="Campisi E."/>
            <person name="De Chiara M."/>
            <person name="Tettelin H."/>
            <person name="Rinaudo D."/>
            <person name="Toniolo C."/>
            <person name="Metruccio M."/>
            <person name="Guidotti S."/>
            <person name="Sorensen U.B."/>
            <person name="Kilian M."/>
            <person name="Ramirez M."/>
            <person name="Janulczyk R."/>
            <person name="Donati C."/>
            <person name="Grandi G."/>
            <person name="Margarit I."/>
        </authorList>
    </citation>
    <scope>NUCLEOTIDE SEQUENCE [LARGE SCALE GENOMIC DNA]</scope>
    <source>
        <strain evidence="1 2">DK-B-USS-215</strain>
    </source>
</reference>
<dbReference type="EMBL" id="LBKL01000105">
    <property type="protein sequence ID" value="KLL34820.1"/>
    <property type="molecule type" value="Genomic_DNA"/>
</dbReference>
<accession>A0A837KVS1</accession>